<dbReference type="AlphaFoldDB" id="A0AAV5WBQ4"/>
<gene>
    <name evidence="1" type="ORF">PFISCL1PPCAC_19152</name>
</gene>
<keyword evidence="2" id="KW-1185">Reference proteome</keyword>
<protein>
    <submittedName>
        <fullName evidence="1">Uncharacterized protein</fullName>
    </submittedName>
</protein>
<organism evidence="1 2">
    <name type="scientific">Pristionchus fissidentatus</name>
    <dbReference type="NCBI Taxonomy" id="1538716"/>
    <lineage>
        <taxon>Eukaryota</taxon>
        <taxon>Metazoa</taxon>
        <taxon>Ecdysozoa</taxon>
        <taxon>Nematoda</taxon>
        <taxon>Chromadorea</taxon>
        <taxon>Rhabditida</taxon>
        <taxon>Rhabditina</taxon>
        <taxon>Diplogasteromorpha</taxon>
        <taxon>Diplogasteroidea</taxon>
        <taxon>Neodiplogasteridae</taxon>
        <taxon>Pristionchus</taxon>
    </lineage>
</organism>
<comment type="caution">
    <text evidence="1">The sequence shown here is derived from an EMBL/GenBank/DDBJ whole genome shotgun (WGS) entry which is preliminary data.</text>
</comment>
<dbReference type="Proteomes" id="UP001432322">
    <property type="component" value="Unassembled WGS sequence"/>
</dbReference>
<feature type="non-terminal residue" evidence="1">
    <location>
        <position position="1"/>
    </location>
</feature>
<evidence type="ECO:0000313" key="1">
    <source>
        <dbReference type="EMBL" id="GMT27855.1"/>
    </source>
</evidence>
<feature type="non-terminal residue" evidence="1">
    <location>
        <position position="121"/>
    </location>
</feature>
<reference evidence="1" key="1">
    <citation type="submission" date="2023-10" db="EMBL/GenBank/DDBJ databases">
        <title>Genome assembly of Pristionchus species.</title>
        <authorList>
            <person name="Yoshida K."/>
            <person name="Sommer R.J."/>
        </authorList>
    </citation>
    <scope>NUCLEOTIDE SEQUENCE</scope>
    <source>
        <strain evidence="1">RS5133</strain>
    </source>
</reference>
<accession>A0AAV5WBQ4</accession>
<dbReference type="EMBL" id="BTSY01000005">
    <property type="protein sequence ID" value="GMT27855.1"/>
    <property type="molecule type" value="Genomic_DNA"/>
</dbReference>
<sequence>NYSRLPSFSFFTLSGWNGRHKRRYRRDLFSCKMSSVTMRGGEKEINPFIEHGKLRNVIVQSQSVSRGLIMEIRKGITRNSPLDNLQMEPLLVSSYRNNVEEASIDYDFIRDVIHGAKCLKI</sequence>
<proteinExistence type="predicted"/>
<evidence type="ECO:0000313" key="2">
    <source>
        <dbReference type="Proteomes" id="UP001432322"/>
    </source>
</evidence>
<name>A0AAV5WBQ4_9BILA</name>